<comment type="caution">
    <text evidence="1">The sequence shown here is derived from an EMBL/GenBank/DDBJ whole genome shotgun (WGS) entry which is preliminary data.</text>
</comment>
<evidence type="ECO:0000313" key="1">
    <source>
        <dbReference type="EMBL" id="OQP60416.1"/>
    </source>
</evidence>
<organism evidence="1 2">
    <name type="scientific">Niastella vici</name>
    <dbReference type="NCBI Taxonomy" id="1703345"/>
    <lineage>
        <taxon>Bacteria</taxon>
        <taxon>Pseudomonadati</taxon>
        <taxon>Bacteroidota</taxon>
        <taxon>Chitinophagia</taxon>
        <taxon>Chitinophagales</taxon>
        <taxon>Chitinophagaceae</taxon>
        <taxon>Niastella</taxon>
    </lineage>
</organism>
<protein>
    <submittedName>
        <fullName evidence="1">Uncharacterized protein</fullName>
    </submittedName>
</protein>
<dbReference type="AlphaFoldDB" id="A0A1V9FQ85"/>
<proteinExistence type="predicted"/>
<evidence type="ECO:0000313" key="2">
    <source>
        <dbReference type="Proteomes" id="UP000192796"/>
    </source>
</evidence>
<accession>A0A1V9FQ85</accession>
<dbReference type="STRING" id="1703345.A3860_34115"/>
<gene>
    <name evidence="1" type="ORF">A3860_34115</name>
</gene>
<dbReference type="EMBL" id="LVYD01000064">
    <property type="protein sequence ID" value="OQP60416.1"/>
    <property type="molecule type" value="Genomic_DNA"/>
</dbReference>
<name>A0A1V9FQ85_9BACT</name>
<keyword evidence="2" id="KW-1185">Reference proteome</keyword>
<reference evidence="1 2" key="1">
    <citation type="submission" date="2016-03" db="EMBL/GenBank/DDBJ databases">
        <title>Niastella vici sp. nov., isolated from farmland soil.</title>
        <authorList>
            <person name="Chen L."/>
            <person name="Wang D."/>
            <person name="Yang S."/>
            <person name="Wang G."/>
        </authorList>
    </citation>
    <scope>NUCLEOTIDE SEQUENCE [LARGE SCALE GENOMIC DNA]</scope>
    <source>
        <strain evidence="1 2">DJ57</strain>
    </source>
</reference>
<sequence length="62" mass="6987">MFGNRCVKIQWPVSSYQVPGHRINGKNCRPRLPVTGKTGNREPAVYIIYVPYSARLNIIISG</sequence>
<dbReference type="Proteomes" id="UP000192796">
    <property type="component" value="Unassembled WGS sequence"/>
</dbReference>